<dbReference type="Proteomes" id="UP001432027">
    <property type="component" value="Unassembled WGS sequence"/>
</dbReference>
<protein>
    <submittedName>
        <fullName evidence="1">Uncharacterized protein</fullName>
    </submittedName>
</protein>
<proteinExistence type="predicted"/>
<organism evidence="1 2">
    <name type="scientific">Pristionchus entomophagus</name>
    <dbReference type="NCBI Taxonomy" id="358040"/>
    <lineage>
        <taxon>Eukaryota</taxon>
        <taxon>Metazoa</taxon>
        <taxon>Ecdysozoa</taxon>
        <taxon>Nematoda</taxon>
        <taxon>Chromadorea</taxon>
        <taxon>Rhabditida</taxon>
        <taxon>Rhabditina</taxon>
        <taxon>Diplogasteromorpha</taxon>
        <taxon>Diplogasteroidea</taxon>
        <taxon>Neodiplogasteridae</taxon>
        <taxon>Pristionchus</taxon>
    </lineage>
</organism>
<sequence length="75" mass="8686">GKFGRVFSKCLSPMSRFGHRDAIFLTLHQRTDAIRYPHETEDGSTKEVRLGCVLLPHQDDYDFNSRAMGYVIIKR</sequence>
<dbReference type="EMBL" id="BTSX01000001">
    <property type="protein sequence ID" value="GMS82104.1"/>
    <property type="molecule type" value="Genomic_DNA"/>
</dbReference>
<dbReference type="AlphaFoldDB" id="A0AAV5SPQ5"/>
<accession>A0AAV5SPQ5</accession>
<name>A0AAV5SPQ5_9BILA</name>
<reference evidence="1" key="1">
    <citation type="submission" date="2023-10" db="EMBL/GenBank/DDBJ databases">
        <title>Genome assembly of Pristionchus species.</title>
        <authorList>
            <person name="Yoshida K."/>
            <person name="Sommer R.J."/>
        </authorList>
    </citation>
    <scope>NUCLEOTIDE SEQUENCE</scope>
    <source>
        <strain evidence="1">RS0144</strain>
    </source>
</reference>
<evidence type="ECO:0000313" key="1">
    <source>
        <dbReference type="EMBL" id="GMS82104.1"/>
    </source>
</evidence>
<evidence type="ECO:0000313" key="2">
    <source>
        <dbReference type="Proteomes" id="UP001432027"/>
    </source>
</evidence>
<gene>
    <name evidence="1" type="ORF">PENTCL1PPCAC_4279</name>
</gene>
<keyword evidence="2" id="KW-1185">Reference proteome</keyword>
<comment type="caution">
    <text evidence="1">The sequence shown here is derived from an EMBL/GenBank/DDBJ whole genome shotgun (WGS) entry which is preliminary data.</text>
</comment>
<feature type="non-terminal residue" evidence="1">
    <location>
        <position position="75"/>
    </location>
</feature>
<feature type="non-terminal residue" evidence="1">
    <location>
        <position position="1"/>
    </location>
</feature>